<gene>
    <name evidence="3" type="ORF">LTRI10_LOCUS16423</name>
</gene>
<evidence type="ECO:0000259" key="2">
    <source>
        <dbReference type="PROSITE" id="PS50891"/>
    </source>
</evidence>
<name>A0AAV2DL62_9ROSI</name>
<dbReference type="GO" id="GO:0009755">
    <property type="term" value="P:hormone-mediated signaling pathway"/>
    <property type="evidence" value="ECO:0007669"/>
    <property type="project" value="TreeGrafter"/>
</dbReference>
<proteinExistence type="inferred from homology"/>
<dbReference type="PANTHER" id="PTHR31529">
    <property type="entry name" value="LOB DOMAIN CONTAINING PROTEIN"/>
    <property type="match status" value="1"/>
</dbReference>
<dbReference type="AlphaFoldDB" id="A0AAV2DL62"/>
<dbReference type="PANTHER" id="PTHR31529:SF50">
    <property type="entry name" value="LOB DOMAIN PROTEIN"/>
    <property type="match status" value="1"/>
</dbReference>
<reference evidence="3 4" key="1">
    <citation type="submission" date="2024-04" db="EMBL/GenBank/DDBJ databases">
        <authorList>
            <person name="Fracassetti M."/>
        </authorList>
    </citation>
    <scope>NUCLEOTIDE SEQUENCE [LARGE SCALE GENOMIC DNA]</scope>
</reference>
<dbReference type="InterPro" id="IPR004883">
    <property type="entry name" value="LOB"/>
</dbReference>
<dbReference type="Proteomes" id="UP001497516">
    <property type="component" value="Chromosome 3"/>
</dbReference>
<evidence type="ECO:0000313" key="4">
    <source>
        <dbReference type="Proteomes" id="UP001497516"/>
    </source>
</evidence>
<accession>A0AAV2DL62</accession>
<feature type="domain" description="LOB" evidence="2">
    <location>
        <begin position="6"/>
        <end position="109"/>
    </location>
</feature>
<dbReference type="PROSITE" id="PS50891">
    <property type="entry name" value="LOB"/>
    <property type="match status" value="1"/>
</dbReference>
<evidence type="ECO:0000256" key="1">
    <source>
        <dbReference type="ARBA" id="ARBA00005474"/>
    </source>
</evidence>
<dbReference type="EMBL" id="OZ034816">
    <property type="protein sequence ID" value="CAL1374564.1"/>
    <property type="molecule type" value="Genomic_DNA"/>
</dbReference>
<organism evidence="3 4">
    <name type="scientific">Linum trigynum</name>
    <dbReference type="NCBI Taxonomy" id="586398"/>
    <lineage>
        <taxon>Eukaryota</taxon>
        <taxon>Viridiplantae</taxon>
        <taxon>Streptophyta</taxon>
        <taxon>Embryophyta</taxon>
        <taxon>Tracheophyta</taxon>
        <taxon>Spermatophyta</taxon>
        <taxon>Magnoliopsida</taxon>
        <taxon>eudicotyledons</taxon>
        <taxon>Gunneridae</taxon>
        <taxon>Pentapetalae</taxon>
        <taxon>rosids</taxon>
        <taxon>fabids</taxon>
        <taxon>Malpighiales</taxon>
        <taxon>Linaceae</taxon>
        <taxon>Linum</taxon>
    </lineage>
</organism>
<sequence length="213" mass="23214">MTGLGSSCGACKFLRRRCMMKECVFAPYFSYDQAATHFAAVHKVFGASNVSKLLLHLPVNYRGDAAVTIAYEARARMGDPIYGCVSYIIALQHQVSSLQQEIEILSHQMGLNSVIGVAGSSTSLHASSSASNCETQLSPHPNAINTHCQQNHENIMAGNQDFDSKMIPELATVYGWENHNPFCNSPPCSLDDLLKGVDIELFPCWPDSSNNGN</sequence>
<keyword evidence="4" id="KW-1185">Reference proteome</keyword>
<dbReference type="GO" id="GO:0005634">
    <property type="term" value="C:nucleus"/>
    <property type="evidence" value="ECO:0007669"/>
    <property type="project" value="TreeGrafter"/>
</dbReference>
<protein>
    <recommendedName>
        <fullName evidence="2">LOB domain-containing protein</fullName>
    </recommendedName>
</protein>
<dbReference type="GO" id="GO:0045893">
    <property type="term" value="P:positive regulation of DNA-templated transcription"/>
    <property type="evidence" value="ECO:0007669"/>
    <property type="project" value="TreeGrafter"/>
</dbReference>
<dbReference type="Pfam" id="PF03195">
    <property type="entry name" value="LOB"/>
    <property type="match status" value="1"/>
</dbReference>
<evidence type="ECO:0000313" key="3">
    <source>
        <dbReference type="EMBL" id="CAL1374564.1"/>
    </source>
</evidence>
<comment type="similarity">
    <text evidence="1">Belongs to the LOB domain-containing protein family.</text>
</comment>